<dbReference type="AlphaFoldDB" id="A0A0D3HZF4"/>
<proteinExistence type="predicted"/>
<dbReference type="RefSeq" id="XP_005756818.1">
    <property type="nucleotide sequence ID" value="XM_005756761.1"/>
</dbReference>
<dbReference type="EnsemblProtists" id="EOD04389">
    <property type="protein sequence ID" value="EOD04389"/>
    <property type="gene ID" value="EMIHUDRAFT_413973"/>
</dbReference>
<dbReference type="eggNOG" id="KOG4177">
    <property type="taxonomic scope" value="Eukaryota"/>
</dbReference>
<evidence type="ECO:0000256" key="2">
    <source>
        <dbReference type="ARBA" id="ARBA00023043"/>
    </source>
</evidence>
<dbReference type="HOGENOM" id="CLU_954532_0_0_1"/>
<dbReference type="SMART" id="SM00248">
    <property type="entry name" value="ANK"/>
    <property type="match status" value="3"/>
</dbReference>
<evidence type="ECO:0000256" key="1">
    <source>
        <dbReference type="ARBA" id="ARBA00022737"/>
    </source>
</evidence>
<feature type="region of interest" description="Disordered" evidence="4">
    <location>
        <begin position="34"/>
        <end position="88"/>
    </location>
</feature>
<dbReference type="InterPro" id="IPR036770">
    <property type="entry name" value="Ankyrin_rpt-contain_sf"/>
</dbReference>
<evidence type="ECO:0000313" key="5">
    <source>
        <dbReference type="EnsemblProtists" id="EOD04389"/>
    </source>
</evidence>
<keyword evidence="2 3" id="KW-0040">ANK repeat</keyword>
<dbReference type="GeneID" id="17250539"/>
<dbReference type="Gene3D" id="1.25.40.20">
    <property type="entry name" value="Ankyrin repeat-containing domain"/>
    <property type="match status" value="1"/>
</dbReference>
<sequence>MIGLSRGWEILLPKDDSHLWLPWATDFAMLSIRSPRSKSPKSPRGILKKSPEHPPAAPLPKAVERTPSLSETSNHSETSNLSECSSSSPRRRRRAIILDRPSAGSETESSDYELIDGIASAAAALKAAVEAEDVEAARALVHEHPAAVKQWRECRTLLHEAASDGSLSLVSLLLGAGAPLWRADEEGQTALHAACASEQVEAARLLSDQTPCWELTVEDNYQMTPLHLATESGVEPLVALLLERLTQLSGTPGADVDAIKQLRRGTVQFLAARHGFAGVLDLLRDDGGGAEGGAAGEAAAAVRASPDCSVSEEV</sequence>
<reference evidence="6" key="1">
    <citation type="journal article" date="2013" name="Nature">
        <title>Pan genome of the phytoplankton Emiliania underpins its global distribution.</title>
        <authorList>
            <person name="Read B.A."/>
            <person name="Kegel J."/>
            <person name="Klute M.J."/>
            <person name="Kuo A."/>
            <person name="Lefebvre S.C."/>
            <person name="Maumus F."/>
            <person name="Mayer C."/>
            <person name="Miller J."/>
            <person name="Monier A."/>
            <person name="Salamov A."/>
            <person name="Young J."/>
            <person name="Aguilar M."/>
            <person name="Claverie J.M."/>
            <person name="Frickenhaus S."/>
            <person name="Gonzalez K."/>
            <person name="Herman E.K."/>
            <person name="Lin Y.C."/>
            <person name="Napier J."/>
            <person name="Ogata H."/>
            <person name="Sarno A.F."/>
            <person name="Shmutz J."/>
            <person name="Schroeder D."/>
            <person name="de Vargas C."/>
            <person name="Verret F."/>
            <person name="von Dassow P."/>
            <person name="Valentin K."/>
            <person name="Van de Peer Y."/>
            <person name="Wheeler G."/>
            <person name="Dacks J.B."/>
            <person name="Delwiche C.F."/>
            <person name="Dyhrman S.T."/>
            <person name="Glockner G."/>
            <person name="John U."/>
            <person name="Richards T."/>
            <person name="Worden A.Z."/>
            <person name="Zhang X."/>
            <person name="Grigoriev I.V."/>
            <person name="Allen A.E."/>
            <person name="Bidle K."/>
            <person name="Borodovsky M."/>
            <person name="Bowler C."/>
            <person name="Brownlee C."/>
            <person name="Cock J.M."/>
            <person name="Elias M."/>
            <person name="Gladyshev V.N."/>
            <person name="Groth M."/>
            <person name="Guda C."/>
            <person name="Hadaegh A."/>
            <person name="Iglesias-Rodriguez M.D."/>
            <person name="Jenkins J."/>
            <person name="Jones B.M."/>
            <person name="Lawson T."/>
            <person name="Leese F."/>
            <person name="Lindquist E."/>
            <person name="Lobanov A."/>
            <person name="Lomsadze A."/>
            <person name="Malik S.B."/>
            <person name="Marsh M.E."/>
            <person name="Mackinder L."/>
            <person name="Mock T."/>
            <person name="Mueller-Roeber B."/>
            <person name="Pagarete A."/>
            <person name="Parker M."/>
            <person name="Probert I."/>
            <person name="Quesneville H."/>
            <person name="Raines C."/>
            <person name="Rensing S.A."/>
            <person name="Riano-Pachon D.M."/>
            <person name="Richier S."/>
            <person name="Rokitta S."/>
            <person name="Shiraiwa Y."/>
            <person name="Soanes D.M."/>
            <person name="van der Giezen M."/>
            <person name="Wahlund T.M."/>
            <person name="Williams B."/>
            <person name="Wilson W."/>
            <person name="Wolfe G."/>
            <person name="Wurch L.L."/>
        </authorList>
    </citation>
    <scope>NUCLEOTIDE SEQUENCE</scope>
</reference>
<dbReference type="PANTHER" id="PTHR24198:SF165">
    <property type="entry name" value="ANKYRIN REPEAT-CONTAINING PROTEIN-RELATED"/>
    <property type="match status" value="1"/>
</dbReference>
<feature type="compositionally biased region" description="Low complexity" evidence="4">
    <location>
        <begin position="76"/>
        <end position="88"/>
    </location>
</feature>
<dbReference type="STRING" id="2903.R1D6L9"/>
<organism evidence="5 6">
    <name type="scientific">Emiliania huxleyi (strain CCMP1516)</name>
    <dbReference type="NCBI Taxonomy" id="280463"/>
    <lineage>
        <taxon>Eukaryota</taxon>
        <taxon>Haptista</taxon>
        <taxon>Haptophyta</taxon>
        <taxon>Prymnesiophyceae</taxon>
        <taxon>Isochrysidales</taxon>
        <taxon>Noelaerhabdaceae</taxon>
        <taxon>Emiliania</taxon>
    </lineage>
</organism>
<dbReference type="Proteomes" id="UP000013827">
    <property type="component" value="Unassembled WGS sequence"/>
</dbReference>
<dbReference type="PaxDb" id="2903-EOD04389"/>
<dbReference type="Pfam" id="PF12796">
    <property type="entry name" value="Ank_2"/>
    <property type="match status" value="1"/>
</dbReference>
<evidence type="ECO:0000256" key="3">
    <source>
        <dbReference type="PROSITE-ProRule" id="PRU00023"/>
    </source>
</evidence>
<protein>
    <submittedName>
        <fullName evidence="5">Uncharacterized protein</fullName>
    </submittedName>
</protein>
<keyword evidence="6" id="KW-1185">Reference proteome</keyword>
<dbReference type="KEGG" id="ehx:EMIHUDRAFT_413973"/>
<dbReference type="InterPro" id="IPR002110">
    <property type="entry name" value="Ankyrin_rpt"/>
</dbReference>
<dbReference type="PANTHER" id="PTHR24198">
    <property type="entry name" value="ANKYRIN REPEAT AND PROTEIN KINASE DOMAIN-CONTAINING PROTEIN"/>
    <property type="match status" value="1"/>
</dbReference>
<evidence type="ECO:0000313" key="6">
    <source>
        <dbReference type="Proteomes" id="UP000013827"/>
    </source>
</evidence>
<dbReference type="SUPFAM" id="SSF48403">
    <property type="entry name" value="Ankyrin repeat"/>
    <property type="match status" value="1"/>
</dbReference>
<dbReference type="PROSITE" id="PS50297">
    <property type="entry name" value="ANK_REP_REGION"/>
    <property type="match status" value="1"/>
</dbReference>
<reference evidence="5" key="2">
    <citation type="submission" date="2024-10" db="UniProtKB">
        <authorList>
            <consortium name="EnsemblProtists"/>
        </authorList>
    </citation>
    <scope>IDENTIFICATION</scope>
</reference>
<name>A0A0D3HZF4_EMIH1</name>
<dbReference type="PROSITE" id="PS50088">
    <property type="entry name" value="ANK_REPEAT"/>
    <property type="match status" value="1"/>
</dbReference>
<accession>A0A0D3HZF4</accession>
<evidence type="ECO:0000256" key="4">
    <source>
        <dbReference type="SAM" id="MobiDB-lite"/>
    </source>
</evidence>
<keyword evidence="1" id="KW-0677">Repeat</keyword>
<feature type="repeat" description="ANK" evidence="3">
    <location>
        <begin position="153"/>
        <end position="185"/>
    </location>
</feature>